<name>A0A4U8Q872_9FIRM</name>
<dbReference type="AlphaFoldDB" id="A0A4U8Q872"/>
<dbReference type="Proteomes" id="UP000306509">
    <property type="component" value="Unassembled WGS sequence"/>
</dbReference>
<evidence type="ECO:0000313" key="2">
    <source>
        <dbReference type="EMBL" id="TLD00343.1"/>
    </source>
</evidence>
<dbReference type="RefSeq" id="WP_027295832.1">
    <property type="nucleotide sequence ID" value="NZ_CABMJZ010000123.1"/>
</dbReference>
<reference evidence="2 3" key="1">
    <citation type="journal article" date="2019" name="Anaerobe">
        <title>Detection of Robinsoniella peoriensis in multiple bone samples of a trauma patient.</title>
        <authorList>
            <person name="Schrottner P."/>
            <person name="Hartwich K."/>
            <person name="Bunk B."/>
            <person name="Schober I."/>
            <person name="Helbig S."/>
            <person name="Rudolph W.W."/>
            <person name="Gunzer F."/>
        </authorList>
    </citation>
    <scope>NUCLEOTIDE SEQUENCE [LARGE SCALE GENOMIC DNA]</scope>
    <source>
        <strain evidence="2 3">DSM 106044</strain>
    </source>
</reference>
<dbReference type="EMBL" id="QGQD01000056">
    <property type="protein sequence ID" value="TLD00343.1"/>
    <property type="molecule type" value="Genomic_DNA"/>
</dbReference>
<accession>A0A4U8Q872</accession>
<dbReference type="GO" id="GO:0004853">
    <property type="term" value="F:uroporphyrinogen decarboxylase activity"/>
    <property type="evidence" value="ECO:0007669"/>
    <property type="project" value="InterPro"/>
</dbReference>
<dbReference type="InterPro" id="IPR038071">
    <property type="entry name" value="UROD/MetE-like_sf"/>
</dbReference>
<keyword evidence="3" id="KW-1185">Reference proteome</keyword>
<dbReference type="Pfam" id="PF01208">
    <property type="entry name" value="URO-D"/>
    <property type="match status" value="1"/>
</dbReference>
<sequence>MQTDHCNLDLYQYQLDVIHNQTNGRILWQPRIGCWYDDKNFAKEELPGRFKGAKLPDIYRELGCSNRIYEYNDCFKIKEDSSIKRSENKISEMETEQIIETPLGILNCIMVSNSSNSGSFPKKWWAETEEDLDVMCYVVNHQEWEWDQETFDKIYGKWNRIGAPAIFMPRVNIQYLYIDLMGVENAIYALADFPEAVERFFLALEQNQERMIAVINQSPIEMINFGDNLHCKTLPPYYFEKYVLPAYQKRCKLLHKAGKFVYSHWDGDTKDILRYAKMTGLDGIEAITPKPQGDVTLQEVKEALGDDLWLIDGIAAILFDKEFTEEELTDQVQECIRLFAPKLILGISDELSSTGDIERIRLVGRIVDEYNQKISLSKA</sequence>
<dbReference type="Gene3D" id="3.20.20.210">
    <property type="match status" value="1"/>
</dbReference>
<dbReference type="STRING" id="180332.GCA_000797495_05812"/>
<gene>
    <name evidence="2" type="ORF">DSM106044_02829</name>
</gene>
<organism evidence="2 3">
    <name type="scientific">Robinsoniella peoriensis</name>
    <dbReference type="NCBI Taxonomy" id="180332"/>
    <lineage>
        <taxon>Bacteria</taxon>
        <taxon>Bacillati</taxon>
        <taxon>Bacillota</taxon>
        <taxon>Clostridia</taxon>
        <taxon>Lachnospirales</taxon>
        <taxon>Lachnospiraceae</taxon>
        <taxon>Robinsoniella</taxon>
    </lineage>
</organism>
<evidence type="ECO:0000313" key="3">
    <source>
        <dbReference type="Proteomes" id="UP000306509"/>
    </source>
</evidence>
<dbReference type="InterPro" id="IPR000257">
    <property type="entry name" value="Uroporphyrinogen_deCOase"/>
</dbReference>
<protein>
    <submittedName>
        <fullName evidence="2">Uroporphyrinogen decarboxylase (URO-D)</fullName>
    </submittedName>
</protein>
<feature type="domain" description="Uroporphyrinogen decarboxylase (URO-D)" evidence="1">
    <location>
        <begin position="181"/>
        <end position="369"/>
    </location>
</feature>
<evidence type="ECO:0000259" key="1">
    <source>
        <dbReference type="Pfam" id="PF01208"/>
    </source>
</evidence>
<proteinExistence type="predicted"/>
<dbReference type="GO" id="GO:0006779">
    <property type="term" value="P:porphyrin-containing compound biosynthetic process"/>
    <property type="evidence" value="ECO:0007669"/>
    <property type="project" value="InterPro"/>
</dbReference>
<dbReference type="SUPFAM" id="SSF51726">
    <property type="entry name" value="UROD/MetE-like"/>
    <property type="match status" value="1"/>
</dbReference>
<dbReference type="OrthoDB" id="8452307at2"/>
<comment type="caution">
    <text evidence="2">The sequence shown here is derived from an EMBL/GenBank/DDBJ whole genome shotgun (WGS) entry which is preliminary data.</text>
</comment>